<evidence type="ECO:0000313" key="11">
    <source>
        <dbReference type="EMBL" id="MDT8897226.1"/>
    </source>
</evidence>
<organism evidence="11 12">
    <name type="scientific">Thermanaerothrix solaris</name>
    <dbReference type="NCBI Taxonomy" id="3058434"/>
    <lineage>
        <taxon>Bacteria</taxon>
        <taxon>Bacillati</taxon>
        <taxon>Chloroflexota</taxon>
        <taxon>Anaerolineae</taxon>
        <taxon>Anaerolineales</taxon>
        <taxon>Anaerolineaceae</taxon>
        <taxon>Thermanaerothrix</taxon>
    </lineage>
</organism>
<dbReference type="InterPro" id="IPR012281">
    <property type="entry name" value="Phospholipid_synth_PlsX-like"/>
</dbReference>
<comment type="pathway">
    <text evidence="10">Lipid metabolism; phospholipid metabolism.</text>
</comment>
<reference evidence="11 12" key="1">
    <citation type="submission" date="2023-07" db="EMBL/GenBank/DDBJ databases">
        <title>Novel species of Thermanaerothrix with wide hydrolytic capabilities.</title>
        <authorList>
            <person name="Zayulina K.S."/>
            <person name="Podosokorskaya O.A."/>
            <person name="Elcheninov A.G."/>
        </authorList>
    </citation>
    <scope>NUCLEOTIDE SEQUENCE [LARGE SCALE GENOMIC DNA]</scope>
    <source>
        <strain evidence="11 12">4228-RoL</strain>
    </source>
</reference>
<name>A0ABU3NK46_9CHLR</name>
<evidence type="ECO:0000256" key="4">
    <source>
        <dbReference type="ARBA" id="ARBA00022679"/>
    </source>
</evidence>
<dbReference type="InterPro" id="IPR003664">
    <property type="entry name" value="FA_synthesis"/>
</dbReference>
<evidence type="ECO:0000256" key="9">
    <source>
        <dbReference type="ARBA" id="ARBA00046608"/>
    </source>
</evidence>
<dbReference type="HAMAP" id="MF_00019">
    <property type="entry name" value="PlsX"/>
    <property type="match status" value="1"/>
</dbReference>
<evidence type="ECO:0000256" key="6">
    <source>
        <dbReference type="ARBA" id="ARBA00023209"/>
    </source>
</evidence>
<evidence type="ECO:0000256" key="3">
    <source>
        <dbReference type="ARBA" id="ARBA00022516"/>
    </source>
</evidence>
<keyword evidence="6 10" id="KW-0594">Phospholipid biosynthesis</keyword>
<keyword evidence="11" id="KW-0012">Acyltransferase</keyword>
<keyword evidence="2 10" id="KW-0963">Cytoplasm</keyword>
<comment type="function">
    <text evidence="10">Catalyzes the reversible formation of acyl-phosphate (acyl-PO(4)) from acyl-[acyl-carrier-protein] (acyl-ACP). This enzyme utilizes acyl-ACP as fatty acyl donor, but not acyl-CoA.</text>
</comment>
<keyword evidence="3 10" id="KW-0444">Lipid biosynthesis</keyword>
<comment type="subunit">
    <text evidence="9 10">Homodimer. Probably interacts with PlsY.</text>
</comment>
<gene>
    <name evidence="10 11" type="primary">plsX</name>
    <name evidence="11" type="ORF">QYE77_03035</name>
</gene>
<sequence length="341" mass="36600">MTIALDAMGSDRYPEPEIQGALWAAEKWGLKIILVGDQSRLEPQLRALNTRGLSVRIEHAPDVLEMGDKPVEAARLKPRNSMAVGLELVKKGDAEAFVSAGNTGGVMFNALRILGRIPGVARPALTAMFPVRGGHAIVLDIGANADCRPEFLLQFAIMGSIYAEKVLHKHNPRVGLLSNGEEPGKGNQLVKETYPLLEKSGLNFIGNVEGKEVFNGDADVVVTDGFTGNIMLKSSEAVAKLITDVLRESLMASWRTKLGALLAKPAFAQIRQMLDPSEIGAAPLLGIDGLVFVGHGRSDARAIMNALHVAHEAIQANLLSNIRDAIREKLSAVENTISDNP</sequence>
<comment type="caution">
    <text evidence="11">The sequence shown here is derived from an EMBL/GenBank/DDBJ whole genome shotgun (WGS) entry which is preliminary data.</text>
</comment>
<proteinExistence type="inferred from homology"/>
<dbReference type="Pfam" id="PF02504">
    <property type="entry name" value="FA_synthesis"/>
    <property type="match status" value="1"/>
</dbReference>
<dbReference type="PIRSF" id="PIRSF002465">
    <property type="entry name" value="Phsphlp_syn_PlsX"/>
    <property type="match status" value="1"/>
</dbReference>
<dbReference type="RefSeq" id="WP_315623876.1">
    <property type="nucleotide sequence ID" value="NZ_JAUHMF010000001.1"/>
</dbReference>
<protein>
    <recommendedName>
        <fullName evidence="8 10">Phosphate acyltransferase</fullName>
        <ecNumber evidence="8 10">2.3.1.274</ecNumber>
    </recommendedName>
    <alternativeName>
        <fullName evidence="10">Acyl-ACP phosphotransacylase</fullName>
    </alternativeName>
    <alternativeName>
        <fullName evidence="10">Acyl-[acyl-carrier-protein]--phosphate acyltransferase</fullName>
    </alternativeName>
    <alternativeName>
        <fullName evidence="10">Phosphate-acyl-ACP acyltransferase</fullName>
    </alternativeName>
</protein>
<evidence type="ECO:0000256" key="2">
    <source>
        <dbReference type="ARBA" id="ARBA00022490"/>
    </source>
</evidence>
<keyword evidence="5 10" id="KW-0443">Lipid metabolism</keyword>
<dbReference type="Proteomes" id="UP001254165">
    <property type="component" value="Unassembled WGS sequence"/>
</dbReference>
<dbReference type="GO" id="GO:0043811">
    <property type="term" value="F:phosphate:acyl-[acyl carrier protein] acyltransferase activity"/>
    <property type="evidence" value="ECO:0007669"/>
    <property type="project" value="UniProtKB-EC"/>
</dbReference>
<evidence type="ECO:0000256" key="5">
    <source>
        <dbReference type="ARBA" id="ARBA00023098"/>
    </source>
</evidence>
<evidence type="ECO:0000313" key="12">
    <source>
        <dbReference type="Proteomes" id="UP001254165"/>
    </source>
</evidence>
<dbReference type="PANTHER" id="PTHR30100">
    <property type="entry name" value="FATTY ACID/PHOSPHOLIPID SYNTHESIS PROTEIN PLSX"/>
    <property type="match status" value="1"/>
</dbReference>
<comment type="catalytic activity">
    <reaction evidence="1 10">
        <text>a fatty acyl-[ACP] + phosphate = an acyl phosphate + holo-[ACP]</text>
        <dbReference type="Rhea" id="RHEA:42292"/>
        <dbReference type="Rhea" id="RHEA-COMP:9685"/>
        <dbReference type="Rhea" id="RHEA-COMP:14125"/>
        <dbReference type="ChEBI" id="CHEBI:43474"/>
        <dbReference type="ChEBI" id="CHEBI:59918"/>
        <dbReference type="ChEBI" id="CHEBI:64479"/>
        <dbReference type="ChEBI" id="CHEBI:138651"/>
        <dbReference type="EC" id="2.3.1.274"/>
    </reaction>
</comment>
<dbReference type="Gene3D" id="3.40.718.10">
    <property type="entry name" value="Isopropylmalate Dehydrogenase"/>
    <property type="match status" value="1"/>
</dbReference>
<dbReference type="NCBIfam" id="TIGR00182">
    <property type="entry name" value="plsX"/>
    <property type="match status" value="1"/>
</dbReference>
<dbReference type="SUPFAM" id="SSF53659">
    <property type="entry name" value="Isocitrate/Isopropylmalate dehydrogenase-like"/>
    <property type="match status" value="1"/>
</dbReference>
<keyword evidence="4 10" id="KW-0808">Transferase</keyword>
<keyword evidence="12" id="KW-1185">Reference proteome</keyword>
<evidence type="ECO:0000256" key="8">
    <source>
        <dbReference type="ARBA" id="ARBA00024069"/>
    </source>
</evidence>
<dbReference type="EMBL" id="JAUHMF010000001">
    <property type="protein sequence ID" value="MDT8897226.1"/>
    <property type="molecule type" value="Genomic_DNA"/>
</dbReference>
<dbReference type="EC" id="2.3.1.274" evidence="8 10"/>
<evidence type="ECO:0000256" key="10">
    <source>
        <dbReference type="HAMAP-Rule" id="MF_00019"/>
    </source>
</evidence>
<evidence type="ECO:0000256" key="7">
    <source>
        <dbReference type="ARBA" id="ARBA00023264"/>
    </source>
</evidence>
<evidence type="ECO:0000256" key="1">
    <source>
        <dbReference type="ARBA" id="ARBA00001232"/>
    </source>
</evidence>
<keyword evidence="7 10" id="KW-1208">Phospholipid metabolism</keyword>
<accession>A0ABU3NK46</accession>
<dbReference type="PANTHER" id="PTHR30100:SF1">
    <property type="entry name" value="PHOSPHATE ACYLTRANSFERASE"/>
    <property type="match status" value="1"/>
</dbReference>
<comment type="subcellular location">
    <subcellularLocation>
        <location evidence="10">Cytoplasm</location>
    </subcellularLocation>
    <text evidence="10">Associated with the membrane possibly through PlsY.</text>
</comment>
<comment type="similarity">
    <text evidence="10">Belongs to the PlsX family.</text>
</comment>